<dbReference type="PROSITE" id="PS00108">
    <property type="entry name" value="PROTEIN_KINASE_ST"/>
    <property type="match status" value="1"/>
</dbReference>
<dbReference type="GO" id="GO:0004674">
    <property type="term" value="F:protein serine/threonine kinase activity"/>
    <property type="evidence" value="ECO:0007669"/>
    <property type="project" value="UniProtKB-KW"/>
</dbReference>
<dbReference type="Gene3D" id="3.30.200.20">
    <property type="entry name" value="Phosphorylase Kinase, domain 1"/>
    <property type="match status" value="1"/>
</dbReference>
<evidence type="ECO:0000256" key="12">
    <source>
        <dbReference type="PROSITE-ProRule" id="PRU10141"/>
    </source>
</evidence>
<evidence type="ECO:0000256" key="6">
    <source>
        <dbReference type="ARBA" id="ARBA00022741"/>
    </source>
</evidence>
<keyword evidence="9 13" id="KW-1133">Transmembrane helix</keyword>
<evidence type="ECO:0000256" key="2">
    <source>
        <dbReference type="ARBA" id="ARBA00022527"/>
    </source>
</evidence>
<keyword evidence="6 12" id="KW-0547">Nucleotide-binding</keyword>
<keyword evidence="4 13" id="KW-0812">Transmembrane</keyword>
<evidence type="ECO:0000256" key="3">
    <source>
        <dbReference type="ARBA" id="ARBA00022679"/>
    </source>
</evidence>
<dbReference type="SUPFAM" id="SSF56112">
    <property type="entry name" value="Protein kinase-like (PK-like)"/>
    <property type="match status" value="1"/>
</dbReference>
<keyword evidence="11" id="KW-0325">Glycoprotein</keyword>
<dbReference type="Pfam" id="PF07714">
    <property type="entry name" value="PK_Tyr_Ser-Thr"/>
    <property type="match status" value="1"/>
</dbReference>
<dbReference type="PANTHER" id="PTHR46008">
    <property type="entry name" value="LEAF RUST 10 DISEASE-RESISTANCE LOCUS RECEPTOR-LIKE PROTEIN KINASE-LIKE 1.4"/>
    <property type="match status" value="1"/>
</dbReference>
<evidence type="ECO:0000256" key="9">
    <source>
        <dbReference type="ARBA" id="ARBA00022989"/>
    </source>
</evidence>
<evidence type="ECO:0000259" key="14">
    <source>
        <dbReference type="PROSITE" id="PS50011"/>
    </source>
</evidence>
<feature type="transmembrane region" description="Helical" evidence="13">
    <location>
        <begin position="295"/>
        <end position="315"/>
    </location>
</feature>
<dbReference type="PANTHER" id="PTHR46008:SF2">
    <property type="entry name" value="LEAF RUST 10 DISEASE-RESISTANCE LOCUS RECEPTOR-LIKE PROTEIN KINASE-LIKE 1.4"/>
    <property type="match status" value="1"/>
</dbReference>
<evidence type="ECO:0000313" key="16">
    <source>
        <dbReference type="Proteomes" id="UP001152523"/>
    </source>
</evidence>
<keyword evidence="2" id="KW-0723">Serine/threonine-protein kinase</keyword>
<dbReference type="PROSITE" id="PS00107">
    <property type="entry name" value="PROTEIN_KINASE_ATP"/>
    <property type="match status" value="1"/>
</dbReference>
<accession>A0AAV0DLV0</accession>
<keyword evidence="5" id="KW-0732">Signal</keyword>
<gene>
    <name evidence="15" type="ORF">CEPIT_LOCUS16898</name>
</gene>
<evidence type="ECO:0000256" key="11">
    <source>
        <dbReference type="ARBA" id="ARBA00023180"/>
    </source>
</evidence>
<dbReference type="InterPro" id="IPR000719">
    <property type="entry name" value="Prot_kinase_dom"/>
</dbReference>
<evidence type="ECO:0000256" key="1">
    <source>
        <dbReference type="ARBA" id="ARBA00004167"/>
    </source>
</evidence>
<reference evidence="15" key="1">
    <citation type="submission" date="2022-07" db="EMBL/GenBank/DDBJ databases">
        <authorList>
            <person name="Macas J."/>
            <person name="Novak P."/>
            <person name="Neumann P."/>
        </authorList>
    </citation>
    <scope>NUCLEOTIDE SEQUENCE</scope>
</reference>
<evidence type="ECO:0000256" key="5">
    <source>
        <dbReference type="ARBA" id="ARBA00022729"/>
    </source>
</evidence>
<dbReference type="AlphaFoldDB" id="A0AAV0DLV0"/>
<feature type="domain" description="Protein kinase" evidence="14">
    <location>
        <begin position="357"/>
        <end position="632"/>
    </location>
</feature>
<keyword evidence="16" id="KW-1185">Reference proteome</keyword>
<dbReference type="InterPro" id="IPR008271">
    <property type="entry name" value="Ser/Thr_kinase_AS"/>
</dbReference>
<keyword evidence="3" id="KW-0808">Transferase</keyword>
<keyword evidence="8 12" id="KW-0067">ATP-binding</keyword>
<dbReference type="Proteomes" id="UP001152523">
    <property type="component" value="Unassembled WGS sequence"/>
</dbReference>
<dbReference type="GO" id="GO:0005524">
    <property type="term" value="F:ATP binding"/>
    <property type="evidence" value="ECO:0007669"/>
    <property type="project" value="UniProtKB-UniRule"/>
</dbReference>
<keyword evidence="10 13" id="KW-0472">Membrane</keyword>
<protein>
    <recommendedName>
        <fullName evidence="14">Protein kinase domain-containing protein</fullName>
    </recommendedName>
</protein>
<sequence>MSFSTFSTIMVYTVIVTCSSMEARLRFTCFMILLCHVFLNSHLTEAMNRTPNEDCPKSDFHCGILGKVGYPFFPESSRPDCGLSRLDCSAKPYPKLDLYGKEYDVIEKESLFLRLIDRDLENLLSKKSCDTFYHNFSLPYSPAISYEVYHNLTLFRCNIVKDRSQNESINGHFHDFLRYDKCSSFETGGFVVFYKKPYEDQDFGYIADHDFDQAGCSRIQLPIPLSSEVMPNGEGPFGLVNATFLLEWSLSEDCIECHDRGGLCIVDQTNRYHCSKGTDMGTVAGKVDHDLLLEAGGVALAVGVLLGIILVVVIYKRKRHKSLYDISRSKSSKGESSKDYGVPIFTHKELDKATDHFASSRELGDGGFGTVYYGKLQDGREVAVKYLYQQNRKRKEQFINEIQILAGIRHPNLVTLYGCTSKHSRELLLVYEYIPNGTLSDHLHGRMISNGDPPLNWPIRMNIAVETARALAYLHASDIIHRDIKTANILLTHNFSVKVADFGLSRLFPNDVTHVSTGPQGTPGYVDPEYHKCYHLTDKSDVYSFGVVLIELISSMPAVDVDRGKDEINLSDLAMKRMLRGEMNRLVDKSLGFETDEVVTRMTSSVAELGFQCLQLDKELRPAMEEVLLRLLEIQGDNIEASNVDKSADITQNSSDSGCFMLQEVLVSPDSVMQKWVSTKYSV</sequence>
<dbReference type="SMART" id="SM00220">
    <property type="entry name" value="S_TKc"/>
    <property type="match status" value="1"/>
</dbReference>
<dbReference type="GO" id="GO:0005886">
    <property type="term" value="C:plasma membrane"/>
    <property type="evidence" value="ECO:0007669"/>
    <property type="project" value="UniProtKB-ARBA"/>
</dbReference>
<evidence type="ECO:0000256" key="4">
    <source>
        <dbReference type="ARBA" id="ARBA00022692"/>
    </source>
</evidence>
<evidence type="ECO:0000256" key="13">
    <source>
        <dbReference type="SAM" id="Phobius"/>
    </source>
</evidence>
<evidence type="ECO:0000256" key="7">
    <source>
        <dbReference type="ARBA" id="ARBA00022777"/>
    </source>
</evidence>
<dbReference type="PROSITE" id="PS50011">
    <property type="entry name" value="PROTEIN_KINASE_DOM"/>
    <property type="match status" value="1"/>
</dbReference>
<name>A0AAV0DLV0_9ASTE</name>
<proteinExistence type="predicted"/>
<dbReference type="InterPro" id="IPR001245">
    <property type="entry name" value="Ser-Thr/Tyr_kinase_cat_dom"/>
</dbReference>
<comment type="caution">
    <text evidence="15">The sequence shown here is derived from an EMBL/GenBank/DDBJ whole genome shotgun (WGS) entry which is preliminary data.</text>
</comment>
<dbReference type="Gene3D" id="1.10.510.10">
    <property type="entry name" value="Transferase(Phosphotransferase) domain 1"/>
    <property type="match status" value="1"/>
</dbReference>
<evidence type="ECO:0000313" key="15">
    <source>
        <dbReference type="EMBL" id="CAH9104756.1"/>
    </source>
</evidence>
<dbReference type="InterPro" id="IPR017441">
    <property type="entry name" value="Protein_kinase_ATP_BS"/>
</dbReference>
<keyword evidence="7" id="KW-0418">Kinase</keyword>
<feature type="binding site" evidence="12">
    <location>
        <position position="385"/>
    </location>
    <ligand>
        <name>ATP</name>
        <dbReference type="ChEBI" id="CHEBI:30616"/>
    </ligand>
</feature>
<dbReference type="CDD" id="cd14066">
    <property type="entry name" value="STKc_IRAK"/>
    <property type="match status" value="1"/>
</dbReference>
<dbReference type="EMBL" id="CAMAPF010000128">
    <property type="protein sequence ID" value="CAH9104756.1"/>
    <property type="molecule type" value="Genomic_DNA"/>
</dbReference>
<comment type="subcellular location">
    <subcellularLocation>
        <location evidence="1">Membrane</location>
        <topology evidence="1">Single-pass membrane protein</topology>
    </subcellularLocation>
</comment>
<evidence type="ECO:0000256" key="8">
    <source>
        <dbReference type="ARBA" id="ARBA00022840"/>
    </source>
</evidence>
<dbReference type="FunFam" id="1.10.510.10:FF:000161">
    <property type="entry name" value="Wall-associated receptor kinase-like 20"/>
    <property type="match status" value="1"/>
</dbReference>
<evidence type="ECO:0000256" key="10">
    <source>
        <dbReference type="ARBA" id="ARBA00023136"/>
    </source>
</evidence>
<dbReference type="InterPro" id="IPR011009">
    <property type="entry name" value="Kinase-like_dom_sf"/>
</dbReference>
<organism evidence="15 16">
    <name type="scientific">Cuscuta epithymum</name>
    <dbReference type="NCBI Taxonomy" id="186058"/>
    <lineage>
        <taxon>Eukaryota</taxon>
        <taxon>Viridiplantae</taxon>
        <taxon>Streptophyta</taxon>
        <taxon>Embryophyta</taxon>
        <taxon>Tracheophyta</taxon>
        <taxon>Spermatophyta</taxon>
        <taxon>Magnoliopsida</taxon>
        <taxon>eudicotyledons</taxon>
        <taxon>Gunneridae</taxon>
        <taxon>Pentapetalae</taxon>
        <taxon>asterids</taxon>
        <taxon>lamiids</taxon>
        <taxon>Solanales</taxon>
        <taxon>Convolvulaceae</taxon>
        <taxon>Cuscuteae</taxon>
        <taxon>Cuscuta</taxon>
        <taxon>Cuscuta subgen. Cuscuta</taxon>
    </lineage>
</organism>